<evidence type="ECO:0000259" key="1">
    <source>
        <dbReference type="Pfam" id="PF00561"/>
    </source>
</evidence>
<accession>A0ABQ2DD31</accession>
<name>A0ABQ2DD31_9DEIO</name>
<comment type="caution">
    <text evidence="2">The sequence shown here is derived from an EMBL/GenBank/DDBJ whole genome shotgun (WGS) entry which is preliminary data.</text>
</comment>
<dbReference type="Gene3D" id="3.40.50.1820">
    <property type="entry name" value="alpha/beta hydrolase"/>
    <property type="match status" value="1"/>
</dbReference>
<dbReference type="PRINTS" id="PR00111">
    <property type="entry name" value="ABHYDROLASE"/>
</dbReference>
<dbReference type="EMBL" id="BMOD01000023">
    <property type="protein sequence ID" value="GGJ51656.1"/>
    <property type="molecule type" value="Genomic_DNA"/>
</dbReference>
<reference evidence="3" key="1">
    <citation type="journal article" date="2019" name="Int. J. Syst. Evol. Microbiol.">
        <title>The Global Catalogue of Microorganisms (GCM) 10K type strain sequencing project: providing services to taxonomists for standard genome sequencing and annotation.</title>
        <authorList>
            <consortium name="The Broad Institute Genomics Platform"/>
            <consortium name="The Broad Institute Genome Sequencing Center for Infectious Disease"/>
            <person name="Wu L."/>
            <person name="Ma J."/>
        </authorList>
    </citation>
    <scope>NUCLEOTIDE SEQUENCE [LARGE SCALE GENOMIC DNA]</scope>
    <source>
        <strain evidence="3">JCM 14370</strain>
    </source>
</reference>
<sequence>MTANSTQNISTQNIASGLQILQLSAGLTLTVQILGQGSPVLLLHGGGGPQVLQVFAQRLAQRHQVFIPIHPGFSGTHRPEQHNTIKDLAATYATFLQHLNLQEVVVMGFSMGGWIASELVLHDSSRIGKLVLVNAVGIEVPGHPVTDVFNVTPAELARLSFHRPEAVQQVPLTPELMALRAANFATLALYDQNLKMADPNLHPRLSEVQVPVLVTWGESDGIVDLTYGQAYAAAFPQAQFVTIPEAGHQPQVEQPDRLLTALQSFLQ</sequence>
<evidence type="ECO:0000313" key="2">
    <source>
        <dbReference type="EMBL" id="GGJ51656.1"/>
    </source>
</evidence>
<dbReference type="Proteomes" id="UP000632222">
    <property type="component" value="Unassembled WGS sequence"/>
</dbReference>
<gene>
    <name evidence="2" type="ORF">GCM10008938_42070</name>
</gene>
<dbReference type="GO" id="GO:0016787">
    <property type="term" value="F:hydrolase activity"/>
    <property type="evidence" value="ECO:0007669"/>
    <property type="project" value="UniProtKB-KW"/>
</dbReference>
<dbReference type="PANTHER" id="PTHR43194">
    <property type="entry name" value="HYDROLASE ALPHA/BETA FOLD FAMILY"/>
    <property type="match status" value="1"/>
</dbReference>
<dbReference type="InterPro" id="IPR029058">
    <property type="entry name" value="AB_hydrolase_fold"/>
</dbReference>
<dbReference type="Pfam" id="PF00561">
    <property type="entry name" value="Abhydrolase_1"/>
    <property type="match status" value="1"/>
</dbReference>
<dbReference type="PANTHER" id="PTHR43194:SF2">
    <property type="entry name" value="PEROXISOMAL MEMBRANE PROTEIN LPX1"/>
    <property type="match status" value="1"/>
</dbReference>
<proteinExistence type="predicted"/>
<dbReference type="SUPFAM" id="SSF53474">
    <property type="entry name" value="alpha/beta-Hydrolases"/>
    <property type="match status" value="1"/>
</dbReference>
<dbReference type="RefSeq" id="WP_189006467.1">
    <property type="nucleotide sequence ID" value="NZ_BMOD01000023.1"/>
</dbReference>
<dbReference type="InterPro" id="IPR000073">
    <property type="entry name" value="AB_hydrolase_1"/>
</dbReference>
<organism evidence="2 3">
    <name type="scientific">Deinococcus roseus</name>
    <dbReference type="NCBI Taxonomy" id="392414"/>
    <lineage>
        <taxon>Bacteria</taxon>
        <taxon>Thermotogati</taxon>
        <taxon>Deinococcota</taxon>
        <taxon>Deinococci</taxon>
        <taxon>Deinococcales</taxon>
        <taxon>Deinococcaceae</taxon>
        <taxon>Deinococcus</taxon>
    </lineage>
</organism>
<keyword evidence="2" id="KW-0378">Hydrolase</keyword>
<evidence type="ECO:0000313" key="3">
    <source>
        <dbReference type="Proteomes" id="UP000632222"/>
    </source>
</evidence>
<keyword evidence="3" id="KW-1185">Reference proteome</keyword>
<protein>
    <submittedName>
        <fullName evidence="2">Alpha/beta hydrolase</fullName>
    </submittedName>
</protein>
<dbReference type="InterPro" id="IPR050228">
    <property type="entry name" value="Carboxylesterase_BioH"/>
</dbReference>
<feature type="domain" description="AB hydrolase-1" evidence="1">
    <location>
        <begin position="39"/>
        <end position="254"/>
    </location>
</feature>